<dbReference type="Pfam" id="PF00482">
    <property type="entry name" value="T2SSF"/>
    <property type="match status" value="1"/>
</dbReference>
<dbReference type="AlphaFoldDB" id="A0A7W7Q5G5"/>
<dbReference type="GO" id="GO:0005886">
    <property type="term" value="C:plasma membrane"/>
    <property type="evidence" value="ECO:0007669"/>
    <property type="project" value="UniProtKB-SubCell"/>
</dbReference>
<keyword evidence="9" id="KW-1185">Reference proteome</keyword>
<evidence type="ECO:0000256" key="4">
    <source>
        <dbReference type="ARBA" id="ARBA00022989"/>
    </source>
</evidence>
<sequence length="234" mass="23812">MNTHSVALVLLAAAVQLTSRSDVARLRLAWLTGRTAHRPWTRLTPAKPPPHLSAAGAGVLAAVVAGPLPGLAVAVAVWWFLRRARRPPKADPMTVAATWDLLAACLRAGLPVPTAITVVAGELPAEPARALRSSAELLALGADPATAWEPATSCPETAPLARGARRAAQSGAALADLVTDLAAAVRAAAADNAEATAQRAGVLITAPLGLCFLPAFVCLGVAPVIAGLAERISL</sequence>
<dbReference type="InterPro" id="IPR018076">
    <property type="entry name" value="T2SS_GspF_dom"/>
</dbReference>
<evidence type="ECO:0000256" key="3">
    <source>
        <dbReference type="ARBA" id="ARBA00022692"/>
    </source>
</evidence>
<evidence type="ECO:0000313" key="9">
    <source>
        <dbReference type="Proteomes" id="UP000520767"/>
    </source>
</evidence>
<keyword evidence="4 6" id="KW-1133">Transmembrane helix</keyword>
<evidence type="ECO:0000259" key="7">
    <source>
        <dbReference type="Pfam" id="PF00482"/>
    </source>
</evidence>
<keyword evidence="3 6" id="KW-0812">Transmembrane</keyword>
<evidence type="ECO:0000256" key="6">
    <source>
        <dbReference type="SAM" id="Phobius"/>
    </source>
</evidence>
<feature type="transmembrane region" description="Helical" evidence="6">
    <location>
        <begin position="208"/>
        <end position="229"/>
    </location>
</feature>
<reference evidence="8 9" key="1">
    <citation type="submission" date="2020-08" db="EMBL/GenBank/DDBJ databases">
        <title>Genomic Encyclopedia of Type Strains, Phase III (KMG-III): the genomes of soil and plant-associated and newly described type strains.</title>
        <authorList>
            <person name="Whitman W."/>
        </authorList>
    </citation>
    <scope>NUCLEOTIDE SEQUENCE [LARGE SCALE GENOMIC DNA]</scope>
    <source>
        <strain evidence="8 9">CECT 8960</strain>
    </source>
</reference>
<comment type="subcellular location">
    <subcellularLocation>
        <location evidence="1">Cell membrane</location>
        <topology evidence="1">Multi-pass membrane protein</topology>
    </subcellularLocation>
</comment>
<dbReference type="EMBL" id="JACHJQ010000003">
    <property type="protein sequence ID" value="MBB4907178.1"/>
    <property type="molecule type" value="Genomic_DNA"/>
</dbReference>
<feature type="domain" description="Type II secretion system protein GspF" evidence="7">
    <location>
        <begin position="100"/>
        <end position="219"/>
    </location>
</feature>
<keyword evidence="2" id="KW-1003">Cell membrane</keyword>
<name>A0A7W7Q5G5_9PSEU</name>
<dbReference type="RefSeq" id="WP_184811287.1">
    <property type="nucleotide sequence ID" value="NZ_JACHJQ010000003.1"/>
</dbReference>
<proteinExistence type="predicted"/>
<comment type="caution">
    <text evidence="8">The sequence shown here is derived from an EMBL/GenBank/DDBJ whole genome shotgun (WGS) entry which is preliminary data.</text>
</comment>
<organism evidence="8 9">
    <name type="scientific">Actinophytocola algeriensis</name>
    <dbReference type="NCBI Taxonomy" id="1768010"/>
    <lineage>
        <taxon>Bacteria</taxon>
        <taxon>Bacillati</taxon>
        <taxon>Actinomycetota</taxon>
        <taxon>Actinomycetes</taxon>
        <taxon>Pseudonocardiales</taxon>
        <taxon>Pseudonocardiaceae</taxon>
    </lineage>
</organism>
<accession>A0A7W7Q5G5</accession>
<feature type="transmembrane region" description="Helical" evidence="6">
    <location>
        <begin position="54"/>
        <end position="81"/>
    </location>
</feature>
<keyword evidence="5 6" id="KW-0472">Membrane</keyword>
<gene>
    <name evidence="8" type="ORF">FHR82_003398</name>
</gene>
<dbReference type="PANTHER" id="PTHR35007">
    <property type="entry name" value="INTEGRAL MEMBRANE PROTEIN-RELATED"/>
    <property type="match status" value="1"/>
</dbReference>
<evidence type="ECO:0000256" key="5">
    <source>
        <dbReference type="ARBA" id="ARBA00023136"/>
    </source>
</evidence>
<evidence type="ECO:0000256" key="1">
    <source>
        <dbReference type="ARBA" id="ARBA00004651"/>
    </source>
</evidence>
<dbReference type="Proteomes" id="UP000520767">
    <property type="component" value="Unassembled WGS sequence"/>
</dbReference>
<evidence type="ECO:0000256" key="2">
    <source>
        <dbReference type="ARBA" id="ARBA00022475"/>
    </source>
</evidence>
<protein>
    <submittedName>
        <fullName evidence="8">Flp pilus assembly protein TadB</fullName>
    </submittedName>
</protein>
<evidence type="ECO:0000313" key="8">
    <source>
        <dbReference type="EMBL" id="MBB4907178.1"/>
    </source>
</evidence>
<dbReference type="PANTHER" id="PTHR35007:SF3">
    <property type="entry name" value="POSSIBLE CONSERVED ALANINE RICH MEMBRANE PROTEIN"/>
    <property type="match status" value="1"/>
</dbReference>